<dbReference type="OrthoDB" id="416253at2759"/>
<dbReference type="FunFam" id="3.20.20.100:FF:000015">
    <property type="entry name" value="Oxidoreductase, aldo/keto reductase family"/>
    <property type="match status" value="1"/>
</dbReference>
<dbReference type="PANTHER" id="PTHR43827:SF13">
    <property type="entry name" value="ALDO_KETO REDUCTASE FAMILY PROTEIN"/>
    <property type="match status" value="1"/>
</dbReference>
<keyword evidence="8" id="KW-1185">Reference proteome</keyword>
<comment type="similarity">
    <text evidence="1">Belongs to the aldo/keto reductase family.</text>
</comment>
<feature type="binding site" evidence="4">
    <location>
        <position position="127"/>
    </location>
    <ligand>
        <name>substrate</name>
    </ligand>
</feature>
<dbReference type="GeneID" id="33557195"/>
<evidence type="ECO:0000256" key="4">
    <source>
        <dbReference type="PIRSR" id="PIRSR000097-2"/>
    </source>
</evidence>
<dbReference type="PIRSF" id="PIRSF000097">
    <property type="entry name" value="AKR"/>
    <property type="match status" value="1"/>
</dbReference>
<dbReference type="PROSITE" id="PS00062">
    <property type="entry name" value="ALDOKETO_REDUCTASE_2"/>
    <property type="match status" value="1"/>
</dbReference>
<dbReference type="Pfam" id="PF00248">
    <property type="entry name" value="Aldo_ket_red"/>
    <property type="match status" value="1"/>
</dbReference>
<dbReference type="InterPro" id="IPR023210">
    <property type="entry name" value="NADP_OxRdtase_dom"/>
</dbReference>
<dbReference type="PANTHER" id="PTHR43827">
    <property type="entry name" value="2,5-DIKETO-D-GLUCONIC ACID REDUCTASE"/>
    <property type="match status" value="1"/>
</dbReference>
<organism evidence="7 8">
    <name type="scientific">Kockovaella imperatae</name>
    <dbReference type="NCBI Taxonomy" id="4999"/>
    <lineage>
        <taxon>Eukaryota</taxon>
        <taxon>Fungi</taxon>
        <taxon>Dikarya</taxon>
        <taxon>Basidiomycota</taxon>
        <taxon>Agaricomycotina</taxon>
        <taxon>Tremellomycetes</taxon>
        <taxon>Tremellales</taxon>
        <taxon>Cuniculitremaceae</taxon>
        <taxon>Kockovaella</taxon>
    </lineage>
</organism>
<protein>
    <submittedName>
        <fullName evidence="7">Putative aldo-keto reductase</fullName>
    </submittedName>
</protein>
<feature type="domain" description="NADP-dependent oxidoreductase" evidence="6">
    <location>
        <begin position="33"/>
        <end position="278"/>
    </location>
</feature>
<dbReference type="GO" id="GO:0016491">
    <property type="term" value="F:oxidoreductase activity"/>
    <property type="evidence" value="ECO:0007669"/>
    <property type="project" value="UniProtKB-KW"/>
</dbReference>
<gene>
    <name evidence="7" type="ORF">BD324DRAFT_621504</name>
</gene>
<dbReference type="AlphaFoldDB" id="A0A1Y1UKK2"/>
<keyword evidence="2" id="KW-0560">Oxidoreductase</keyword>
<proteinExistence type="inferred from homology"/>
<evidence type="ECO:0000256" key="2">
    <source>
        <dbReference type="ARBA" id="ARBA00023002"/>
    </source>
</evidence>
<dbReference type="PRINTS" id="PR00069">
    <property type="entry name" value="ALDKETRDTASE"/>
</dbReference>
<dbReference type="InParanoid" id="A0A1Y1UKK2"/>
<dbReference type="PROSITE" id="PS00063">
    <property type="entry name" value="ALDOKETO_REDUCTASE_3"/>
    <property type="match status" value="1"/>
</dbReference>
<dbReference type="Gene3D" id="3.20.20.100">
    <property type="entry name" value="NADP-dependent oxidoreductase domain"/>
    <property type="match status" value="1"/>
</dbReference>
<dbReference type="InterPro" id="IPR018170">
    <property type="entry name" value="Aldo/ket_reductase_CS"/>
</dbReference>
<feature type="site" description="Lowers pKa of active site Tyr" evidence="5">
    <location>
        <position position="83"/>
    </location>
</feature>
<dbReference type="InterPro" id="IPR036812">
    <property type="entry name" value="NAD(P)_OxRdtase_dom_sf"/>
</dbReference>
<reference evidence="7 8" key="1">
    <citation type="submission" date="2017-03" db="EMBL/GenBank/DDBJ databases">
        <title>Widespread Adenine N6-methylation of Active Genes in Fungi.</title>
        <authorList>
            <consortium name="DOE Joint Genome Institute"/>
            <person name="Mondo S.J."/>
            <person name="Dannebaum R.O."/>
            <person name="Kuo R.C."/>
            <person name="Louie K.B."/>
            <person name="Bewick A.J."/>
            <person name="Labutti K."/>
            <person name="Haridas S."/>
            <person name="Kuo A."/>
            <person name="Salamov A."/>
            <person name="Ahrendt S.R."/>
            <person name="Lau R."/>
            <person name="Bowen B.P."/>
            <person name="Lipzen A."/>
            <person name="Sullivan W."/>
            <person name="Andreopoulos W.B."/>
            <person name="Clum A."/>
            <person name="Lindquist E."/>
            <person name="Daum C."/>
            <person name="Northen T.R."/>
            <person name="Ramamoorthy G."/>
            <person name="Schmitz R.J."/>
            <person name="Gryganskyi A."/>
            <person name="Culley D."/>
            <person name="Magnuson J."/>
            <person name="James T.Y."/>
            <person name="O'Malley M.A."/>
            <person name="Stajich J.E."/>
            <person name="Spatafora J.W."/>
            <person name="Visel A."/>
            <person name="Grigoriev I.V."/>
        </authorList>
    </citation>
    <scope>NUCLEOTIDE SEQUENCE [LARGE SCALE GENOMIC DNA]</scope>
    <source>
        <strain evidence="7 8">NRRL Y-17943</strain>
    </source>
</reference>
<evidence type="ECO:0000256" key="1">
    <source>
        <dbReference type="ARBA" id="ARBA00007905"/>
    </source>
</evidence>
<dbReference type="RefSeq" id="XP_021872512.1">
    <property type="nucleotide sequence ID" value="XM_022015386.1"/>
</dbReference>
<comment type="caution">
    <text evidence="7">The sequence shown here is derived from an EMBL/GenBank/DDBJ whole genome shotgun (WGS) entry which is preliminary data.</text>
</comment>
<dbReference type="Proteomes" id="UP000193218">
    <property type="component" value="Unassembled WGS sequence"/>
</dbReference>
<dbReference type="EMBL" id="NBSH01000004">
    <property type="protein sequence ID" value="ORX38590.1"/>
    <property type="molecule type" value="Genomic_DNA"/>
</dbReference>
<dbReference type="STRING" id="4999.A0A1Y1UKK2"/>
<evidence type="ECO:0000259" key="6">
    <source>
        <dbReference type="Pfam" id="PF00248"/>
    </source>
</evidence>
<dbReference type="InterPro" id="IPR020471">
    <property type="entry name" value="AKR"/>
</dbReference>
<feature type="active site" description="Proton donor" evidence="3">
    <location>
        <position position="58"/>
    </location>
</feature>
<accession>A0A1Y1UKK2</accession>
<dbReference type="CDD" id="cd19071">
    <property type="entry name" value="AKR_AKR1-5-like"/>
    <property type="match status" value="1"/>
</dbReference>
<evidence type="ECO:0000313" key="7">
    <source>
        <dbReference type="EMBL" id="ORX38590.1"/>
    </source>
</evidence>
<evidence type="ECO:0000256" key="5">
    <source>
        <dbReference type="PIRSR" id="PIRSR000097-3"/>
    </source>
</evidence>
<sequence length="293" mass="32834">MSEDMSQLTIKSTFKLLSGNTIPRFGLGVYQSRGEECFEAVKEALKADYRHVDSAQMYRNEELVGKAVIESGVPRSEVFITTKYNPNHKIRTTEDVYQDLKSSLPKIDPSSEGANGSKPYIDLMLIHAPWGGDEGRGNNWAALAKAQKEGWIKDIGVSNFGAKQLENLPEPVPVINQIELHPWCQQRPTVAYCQKKGIAVEAYTPLVQAHKERFQEPKLLSICKKHGKDQAQVLIRWSLQKGYVVIPKSVTPSRIRSNAQVYDFNLDKEDMDALDSLDMGADGAVTWNPVDKD</sequence>
<name>A0A1Y1UKK2_9TREE</name>
<evidence type="ECO:0000256" key="3">
    <source>
        <dbReference type="PIRSR" id="PIRSR000097-1"/>
    </source>
</evidence>
<evidence type="ECO:0000313" key="8">
    <source>
        <dbReference type="Proteomes" id="UP000193218"/>
    </source>
</evidence>
<dbReference type="SUPFAM" id="SSF51430">
    <property type="entry name" value="NAD(P)-linked oxidoreductase"/>
    <property type="match status" value="1"/>
</dbReference>